<protein>
    <submittedName>
        <fullName evidence="2">Uncharacterized protein</fullName>
    </submittedName>
</protein>
<dbReference type="EMBL" id="CP045875">
    <property type="protein sequence ID" value="QGG46938.1"/>
    <property type="molecule type" value="Genomic_DNA"/>
</dbReference>
<gene>
    <name evidence="2" type="ORF">FTV88_0761</name>
</gene>
<dbReference type="KEGG" id="hcv:FTV88_0761"/>
<dbReference type="RefSeq" id="WP_153724420.1">
    <property type="nucleotide sequence ID" value="NZ_CP045875.1"/>
</dbReference>
<keyword evidence="3" id="KW-1185">Reference proteome</keyword>
<evidence type="ECO:0000313" key="2">
    <source>
        <dbReference type="EMBL" id="QGG46938.1"/>
    </source>
</evidence>
<organism evidence="2 3">
    <name type="scientific">Heliorestis convoluta</name>
    <dbReference type="NCBI Taxonomy" id="356322"/>
    <lineage>
        <taxon>Bacteria</taxon>
        <taxon>Bacillati</taxon>
        <taxon>Bacillota</taxon>
        <taxon>Clostridia</taxon>
        <taxon>Eubacteriales</taxon>
        <taxon>Heliobacteriaceae</taxon>
        <taxon>Heliorestis</taxon>
    </lineage>
</organism>
<evidence type="ECO:0000313" key="3">
    <source>
        <dbReference type="Proteomes" id="UP000366051"/>
    </source>
</evidence>
<evidence type="ECO:0000256" key="1">
    <source>
        <dbReference type="SAM" id="Phobius"/>
    </source>
</evidence>
<sequence length="52" mass="6076">MYYRSSPYKACKHSSYMPFVAVGMLALTAWYLREVQTMTSAVVDIRNGLRRR</sequence>
<keyword evidence="1" id="KW-1133">Transmembrane helix</keyword>
<name>A0A5Q2MWT1_9FIRM</name>
<accession>A0A5Q2MWT1</accession>
<dbReference type="AlphaFoldDB" id="A0A5Q2MWT1"/>
<feature type="transmembrane region" description="Helical" evidence="1">
    <location>
        <begin position="15"/>
        <end position="32"/>
    </location>
</feature>
<reference evidence="3" key="1">
    <citation type="submission" date="2019-11" db="EMBL/GenBank/DDBJ databases">
        <title>Genome sequence of Heliorestis convoluta strain HH, an alkaliphilic and minimalistic phototrophic bacterium from a soda lake in Egypt.</title>
        <authorList>
            <person name="Dewey E.D."/>
            <person name="Stokes L.M."/>
            <person name="Burchell B.M."/>
            <person name="Shaffer K.N."/>
            <person name="Huntington A.M."/>
            <person name="Baker J.M."/>
            <person name="Nadendla S."/>
            <person name="Giglio M.G."/>
            <person name="Touchman J.W."/>
            <person name="Blankenship R.E."/>
            <person name="Madigan M.T."/>
            <person name="Sattley W.M."/>
        </authorList>
    </citation>
    <scope>NUCLEOTIDE SEQUENCE [LARGE SCALE GENOMIC DNA]</scope>
    <source>
        <strain evidence="3">HH</strain>
    </source>
</reference>
<keyword evidence="1" id="KW-0812">Transmembrane</keyword>
<keyword evidence="1" id="KW-0472">Membrane</keyword>
<dbReference type="Proteomes" id="UP000366051">
    <property type="component" value="Chromosome"/>
</dbReference>
<proteinExistence type="predicted"/>